<name>A0A5B7JW60_PORTR</name>
<evidence type="ECO:0000313" key="3">
    <source>
        <dbReference type="Proteomes" id="UP000324222"/>
    </source>
</evidence>
<evidence type="ECO:0000313" key="2">
    <source>
        <dbReference type="EMBL" id="MPD01121.1"/>
    </source>
</evidence>
<feature type="region of interest" description="Disordered" evidence="1">
    <location>
        <begin position="1"/>
        <end position="28"/>
    </location>
</feature>
<evidence type="ECO:0000256" key="1">
    <source>
        <dbReference type="SAM" id="MobiDB-lite"/>
    </source>
</evidence>
<dbReference type="Proteomes" id="UP000324222">
    <property type="component" value="Unassembled WGS sequence"/>
</dbReference>
<comment type="caution">
    <text evidence="2">The sequence shown here is derived from an EMBL/GenBank/DDBJ whole genome shotgun (WGS) entry which is preliminary data.</text>
</comment>
<gene>
    <name evidence="2" type="ORF">E2C01_096634</name>
</gene>
<keyword evidence="3" id="KW-1185">Reference proteome</keyword>
<sequence length="97" mass="10678">MPHTPKKEGSELNAAQEPKSSGVGGGLAGPGWLDLDGRKGYGYDACGRDAVFAGTLHRTRKYNFAFSFFPLCSPSRLLARNRNKEEEEEGKGWFRAK</sequence>
<dbReference type="EMBL" id="VSRR010125824">
    <property type="protein sequence ID" value="MPD01121.1"/>
    <property type="molecule type" value="Genomic_DNA"/>
</dbReference>
<reference evidence="2 3" key="1">
    <citation type="submission" date="2019-05" db="EMBL/GenBank/DDBJ databases">
        <title>Another draft genome of Portunus trituberculatus and its Hox gene families provides insights of decapod evolution.</title>
        <authorList>
            <person name="Jeong J.-H."/>
            <person name="Song I."/>
            <person name="Kim S."/>
            <person name="Choi T."/>
            <person name="Kim D."/>
            <person name="Ryu S."/>
            <person name="Kim W."/>
        </authorList>
    </citation>
    <scope>NUCLEOTIDE SEQUENCE [LARGE SCALE GENOMIC DNA]</scope>
    <source>
        <tissue evidence="2">Muscle</tissue>
    </source>
</reference>
<organism evidence="2 3">
    <name type="scientific">Portunus trituberculatus</name>
    <name type="common">Swimming crab</name>
    <name type="synonym">Neptunus trituberculatus</name>
    <dbReference type="NCBI Taxonomy" id="210409"/>
    <lineage>
        <taxon>Eukaryota</taxon>
        <taxon>Metazoa</taxon>
        <taxon>Ecdysozoa</taxon>
        <taxon>Arthropoda</taxon>
        <taxon>Crustacea</taxon>
        <taxon>Multicrustacea</taxon>
        <taxon>Malacostraca</taxon>
        <taxon>Eumalacostraca</taxon>
        <taxon>Eucarida</taxon>
        <taxon>Decapoda</taxon>
        <taxon>Pleocyemata</taxon>
        <taxon>Brachyura</taxon>
        <taxon>Eubrachyura</taxon>
        <taxon>Portunoidea</taxon>
        <taxon>Portunidae</taxon>
        <taxon>Portuninae</taxon>
        <taxon>Portunus</taxon>
    </lineage>
</organism>
<proteinExistence type="predicted"/>
<feature type="compositionally biased region" description="Basic and acidic residues" evidence="1">
    <location>
        <begin position="1"/>
        <end position="10"/>
    </location>
</feature>
<protein>
    <submittedName>
        <fullName evidence="2">Uncharacterized protein</fullName>
    </submittedName>
</protein>
<accession>A0A5B7JW60</accession>
<dbReference type="AlphaFoldDB" id="A0A5B7JW60"/>